<keyword evidence="3" id="KW-1185">Reference proteome</keyword>
<sequence length="39" mass="4616">MLKEENVVEIEDVKAKAEEKKSQDEKEVKLKEYEDTLGY</sequence>
<accession>L1QFB6</accession>
<organism evidence="2 3">
    <name type="scientific">Clostridium celatum DSM 1785</name>
    <dbReference type="NCBI Taxonomy" id="545697"/>
    <lineage>
        <taxon>Bacteria</taxon>
        <taxon>Bacillati</taxon>
        <taxon>Bacillota</taxon>
        <taxon>Clostridia</taxon>
        <taxon>Eubacteriales</taxon>
        <taxon>Clostridiaceae</taxon>
        <taxon>Clostridium</taxon>
    </lineage>
</organism>
<gene>
    <name evidence="2" type="ORF">HMPREF0216_01874</name>
</gene>
<dbReference type="PATRIC" id="fig|545697.3.peg.1845"/>
<evidence type="ECO:0000313" key="3">
    <source>
        <dbReference type="Proteomes" id="UP000010420"/>
    </source>
</evidence>
<dbReference type="EMBL" id="AMEZ01000053">
    <property type="protein sequence ID" value="EKY26689.1"/>
    <property type="molecule type" value="Genomic_DNA"/>
</dbReference>
<name>L1QFB6_9CLOT</name>
<dbReference type="HOGENOM" id="CLU_3307335_0_0_9"/>
<reference evidence="2 3" key="1">
    <citation type="submission" date="2012-05" db="EMBL/GenBank/DDBJ databases">
        <authorList>
            <person name="Weinstock G."/>
            <person name="Sodergren E."/>
            <person name="Lobos E.A."/>
            <person name="Fulton L."/>
            <person name="Fulton R."/>
            <person name="Courtney L."/>
            <person name="Fronick C."/>
            <person name="O'Laughlin M."/>
            <person name="Godfrey J."/>
            <person name="Wilson R.M."/>
            <person name="Miner T."/>
            <person name="Farmer C."/>
            <person name="Delehaunty K."/>
            <person name="Cordes M."/>
            <person name="Minx P."/>
            <person name="Tomlinson C."/>
            <person name="Chen J."/>
            <person name="Wollam A."/>
            <person name="Pepin K.H."/>
            <person name="Bhonagiri V."/>
            <person name="Zhang X."/>
            <person name="Suruliraj S."/>
            <person name="Warren W."/>
            <person name="Mitreva M."/>
            <person name="Mardis E.R."/>
            <person name="Wilson R.K."/>
        </authorList>
    </citation>
    <scope>NUCLEOTIDE SEQUENCE [LARGE SCALE GENOMIC DNA]</scope>
    <source>
        <strain evidence="2 3">DSM 1785</strain>
    </source>
</reference>
<evidence type="ECO:0000256" key="1">
    <source>
        <dbReference type="SAM" id="Coils"/>
    </source>
</evidence>
<comment type="caution">
    <text evidence="2">The sequence shown here is derived from an EMBL/GenBank/DDBJ whole genome shotgun (WGS) entry which is preliminary data.</text>
</comment>
<dbReference type="STRING" id="545697.HMPREF0216_01874"/>
<dbReference type="Proteomes" id="UP000010420">
    <property type="component" value="Unassembled WGS sequence"/>
</dbReference>
<protein>
    <submittedName>
        <fullName evidence="2">Uncharacterized protein</fullName>
    </submittedName>
</protein>
<dbReference type="AlphaFoldDB" id="L1QFB6"/>
<feature type="coiled-coil region" evidence="1">
    <location>
        <begin position="7"/>
        <end position="36"/>
    </location>
</feature>
<keyword evidence="1" id="KW-0175">Coiled coil</keyword>
<evidence type="ECO:0000313" key="2">
    <source>
        <dbReference type="EMBL" id="EKY26689.1"/>
    </source>
</evidence>
<proteinExistence type="predicted"/>